<dbReference type="Proteomes" id="UP000818624">
    <property type="component" value="Chromosome 3"/>
</dbReference>
<feature type="compositionally biased region" description="Low complexity" evidence="11">
    <location>
        <begin position="664"/>
        <end position="679"/>
    </location>
</feature>
<dbReference type="InterPro" id="IPR014777">
    <property type="entry name" value="4pyrrole_Mease_sub1"/>
</dbReference>
<dbReference type="Pfam" id="PF13241">
    <property type="entry name" value="NAD_binding_7"/>
    <property type="match status" value="1"/>
</dbReference>
<dbReference type="PANTHER" id="PTHR45790:SF6">
    <property type="entry name" value="UROPORPHYRINOGEN-III C-METHYLTRANSFERASE"/>
    <property type="match status" value="1"/>
</dbReference>
<evidence type="ECO:0000259" key="12">
    <source>
        <dbReference type="Pfam" id="PF00590"/>
    </source>
</evidence>
<evidence type="ECO:0000256" key="9">
    <source>
        <dbReference type="ARBA" id="ARBA00035662"/>
    </source>
</evidence>
<feature type="domain" description="Siroheme synthase central" evidence="14">
    <location>
        <begin position="174"/>
        <end position="198"/>
    </location>
</feature>
<dbReference type="GO" id="GO:0004851">
    <property type="term" value="F:uroporphyrin-III C-methyltransferase activity"/>
    <property type="evidence" value="ECO:0007669"/>
    <property type="project" value="UniProtKB-EC"/>
</dbReference>
<dbReference type="InterPro" id="IPR006366">
    <property type="entry name" value="CobA/CysG_C"/>
</dbReference>
<dbReference type="InterPro" id="IPR003043">
    <property type="entry name" value="Uropor_MeTrfase_CS"/>
</dbReference>
<evidence type="ECO:0000256" key="4">
    <source>
        <dbReference type="ARBA" id="ARBA00022679"/>
    </source>
</evidence>
<keyword evidence="5" id="KW-0949">S-adenosyl-L-methionine</keyword>
<feature type="domain" description="Siroheme biosynthesis protein Met8 C-terminal" evidence="13">
    <location>
        <begin position="246"/>
        <end position="284"/>
    </location>
</feature>
<keyword evidence="8" id="KW-0627">Porphyrin biosynthesis</keyword>
<evidence type="ECO:0000313" key="16">
    <source>
        <dbReference type="Proteomes" id="UP000818624"/>
    </source>
</evidence>
<dbReference type="PROSITE" id="PS00840">
    <property type="entry name" value="SUMT_2"/>
    <property type="match status" value="1"/>
</dbReference>
<organism evidence="15 16">
    <name type="scientific">Malassezia furfur</name>
    <name type="common">Pityriasis versicolor infection agent</name>
    <name type="synonym">Pityrosporum furfur</name>
    <dbReference type="NCBI Taxonomy" id="55194"/>
    <lineage>
        <taxon>Eukaryota</taxon>
        <taxon>Fungi</taxon>
        <taxon>Dikarya</taxon>
        <taxon>Basidiomycota</taxon>
        <taxon>Ustilaginomycotina</taxon>
        <taxon>Malasseziomycetes</taxon>
        <taxon>Malasseziales</taxon>
        <taxon>Malasseziaceae</taxon>
        <taxon>Malassezia</taxon>
    </lineage>
</organism>
<dbReference type="Gene3D" id="3.30.950.10">
    <property type="entry name" value="Methyltransferase, Cobalt-precorrin-4 Transmethylase, Domain 2"/>
    <property type="match status" value="1"/>
</dbReference>
<dbReference type="CDD" id="cd11642">
    <property type="entry name" value="SUMT"/>
    <property type="match status" value="1"/>
</dbReference>
<name>A0ABY8EUG9_MALFU</name>
<accession>A0ABY8EUG9</accession>
<evidence type="ECO:0000313" key="15">
    <source>
        <dbReference type="EMBL" id="WFD48360.1"/>
    </source>
</evidence>
<reference evidence="15 16" key="1">
    <citation type="journal article" date="2020" name="Elife">
        <title>Loss of centromere function drives karyotype evolution in closely related Malassezia species.</title>
        <authorList>
            <person name="Sankaranarayanan S.R."/>
            <person name="Ianiri G."/>
            <person name="Coelho M.A."/>
            <person name="Reza M.H."/>
            <person name="Thimmappa B.C."/>
            <person name="Ganguly P."/>
            <person name="Vadnala R.N."/>
            <person name="Sun S."/>
            <person name="Siddharthan R."/>
            <person name="Tellgren-Roth C."/>
            <person name="Dawson T.L."/>
            <person name="Heitman J."/>
            <person name="Sanyal K."/>
        </authorList>
    </citation>
    <scope>NUCLEOTIDE SEQUENCE [LARGE SCALE GENOMIC DNA]</scope>
    <source>
        <strain evidence="15">CBS14141</strain>
    </source>
</reference>
<dbReference type="InterPro" id="IPR000878">
    <property type="entry name" value="4pyrrol_Mease"/>
</dbReference>
<evidence type="ECO:0000259" key="14">
    <source>
        <dbReference type="Pfam" id="PF14824"/>
    </source>
</evidence>
<dbReference type="EMBL" id="CP046236">
    <property type="protein sequence ID" value="WFD48360.1"/>
    <property type="molecule type" value="Genomic_DNA"/>
</dbReference>
<dbReference type="InterPro" id="IPR050161">
    <property type="entry name" value="Siro_Cobalamin_biosynth"/>
</dbReference>
<feature type="region of interest" description="Disordered" evidence="11">
    <location>
        <begin position="633"/>
        <end position="686"/>
    </location>
</feature>
<dbReference type="GO" id="GO:0032259">
    <property type="term" value="P:methylation"/>
    <property type="evidence" value="ECO:0007669"/>
    <property type="project" value="UniProtKB-KW"/>
</dbReference>
<keyword evidence="7" id="KW-0520">NAD</keyword>
<evidence type="ECO:0000256" key="6">
    <source>
        <dbReference type="ARBA" id="ARBA00023002"/>
    </source>
</evidence>
<evidence type="ECO:0000256" key="8">
    <source>
        <dbReference type="ARBA" id="ARBA00023244"/>
    </source>
</evidence>
<dbReference type="InterPro" id="IPR028162">
    <property type="entry name" value="Met8_C"/>
</dbReference>
<dbReference type="InterPro" id="IPR035996">
    <property type="entry name" value="4pyrrol_Methylase_sf"/>
</dbReference>
<evidence type="ECO:0000256" key="11">
    <source>
        <dbReference type="SAM" id="MobiDB-lite"/>
    </source>
</evidence>
<dbReference type="Pfam" id="PF14824">
    <property type="entry name" value="Sirohm_synth_M"/>
    <property type="match status" value="1"/>
</dbReference>
<dbReference type="PANTHER" id="PTHR45790">
    <property type="entry name" value="SIROHEME SYNTHASE-RELATED"/>
    <property type="match status" value="1"/>
</dbReference>
<evidence type="ECO:0000256" key="10">
    <source>
        <dbReference type="RuleBase" id="RU003960"/>
    </source>
</evidence>
<dbReference type="Pfam" id="PF14823">
    <property type="entry name" value="Sirohm_synth_C"/>
    <property type="match status" value="1"/>
</dbReference>
<evidence type="ECO:0000256" key="5">
    <source>
        <dbReference type="ARBA" id="ARBA00022691"/>
    </source>
</evidence>
<feature type="domain" description="Tetrapyrrole methylase" evidence="12">
    <location>
        <begin position="323"/>
        <end position="537"/>
    </location>
</feature>
<comment type="similarity">
    <text evidence="10">Belongs to the precorrin methyltransferase family.</text>
</comment>
<protein>
    <recommendedName>
        <fullName evidence="1">precorrin-2 dehydrogenase</fullName>
        <ecNumber evidence="1">1.3.1.76</ecNumber>
    </recommendedName>
</protein>
<sequence>MSAAPSAALLLAHRPEHRTLLIVGHGKLAAIRANAAREAGMRAAVVWHSPRDSAPAELQKALADDAFHTVAYDALFPEPDALDACEAHWSALFGSLDVDGALFATCITDTLAAEGTDALAEKRIARCRLLARMCRARRLPLNVTDQPDLCDFSFPATHRFPATLPGESAPTPSSLQVAVTTNGRGCRLAGRIRRTIVSALPRNVGDAVERIGEMRDLAKQLEPSEPAAGDLEDDPRFADNLGYIEKRSNAQQRRMRWVAQISEYWPLEKLAHLGADEMHDLLRTQQGSADSTPDVSRPGTPDEPAPKRSRHELHLKHRHKKGRIYLLGSGPGHPGLLTVAAHHILTSPDTDLVLSDKLVPTAVLALIPESTPLVIAKKFPGNAEGAQSELIAQALEAAHQGKTVVRLKQGDPYVYGRGGEEWVAFRKAGFECAVVPGISSALAGPLLVNIPVTQRGAADSLVLCTGVGRGGRKVSLPGYERNRTLLILMGVARLRAMVEALTGGGVSGAPFPPYVPIAVVERASSSDQRVIATTLDRIVDVIENEIADGQRPPSMMVVGWAVLSLAGDVAGNGVTDDEEHCAATYAPDEAATHLAELDAARIQRWLGGRTFLTHEGLPEGYKHLDAYIHQQNRDLGPRSDTGWSAPRYTDRPTGGWTADEAPRTDAPPADAPPTTDVPAHTPPHAP</sequence>
<keyword evidence="2" id="KW-0488">Methylation</keyword>
<keyword evidence="6" id="KW-0560">Oxidoreductase</keyword>
<evidence type="ECO:0000256" key="2">
    <source>
        <dbReference type="ARBA" id="ARBA00022481"/>
    </source>
</evidence>
<gene>
    <name evidence="15" type="primary">MET1</name>
    <name evidence="15" type="ORF">GLX27_003030</name>
</gene>
<dbReference type="InterPro" id="IPR028281">
    <property type="entry name" value="Sirohaem_synthase_central"/>
</dbReference>
<dbReference type="SUPFAM" id="SSF53790">
    <property type="entry name" value="Tetrapyrrole methylase"/>
    <property type="match status" value="1"/>
</dbReference>
<dbReference type="InterPro" id="IPR014776">
    <property type="entry name" value="4pyrrole_Mease_sub2"/>
</dbReference>
<keyword evidence="3 10" id="KW-0489">Methyltransferase</keyword>
<evidence type="ECO:0000256" key="3">
    <source>
        <dbReference type="ARBA" id="ARBA00022603"/>
    </source>
</evidence>
<keyword evidence="16" id="KW-1185">Reference proteome</keyword>
<dbReference type="Gene3D" id="3.40.50.720">
    <property type="entry name" value="NAD(P)-binding Rossmann-like Domain"/>
    <property type="match status" value="1"/>
</dbReference>
<proteinExistence type="inferred from homology"/>
<dbReference type="Gene3D" id="3.40.1010.10">
    <property type="entry name" value="Cobalt-precorrin-4 Transmethylase, Domain 1"/>
    <property type="match status" value="1"/>
</dbReference>
<evidence type="ECO:0000259" key="13">
    <source>
        <dbReference type="Pfam" id="PF14823"/>
    </source>
</evidence>
<dbReference type="EC" id="1.3.1.76" evidence="1"/>
<dbReference type="SUPFAM" id="SSF75615">
    <property type="entry name" value="Siroheme synthase middle domains-like"/>
    <property type="match status" value="1"/>
</dbReference>
<evidence type="ECO:0000256" key="1">
    <source>
        <dbReference type="ARBA" id="ARBA00012400"/>
    </source>
</evidence>
<keyword evidence="4 10" id="KW-0808">Transferase</keyword>
<comment type="similarity">
    <text evidence="9">In the N-terminal section; belongs to the precorrin methyltransferase family.</text>
</comment>
<evidence type="ECO:0000256" key="7">
    <source>
        <dbReference type="ARBA" id="ARBA00023027"/>
    </source>
</evidence>
<feature type="region of interest" description="Disordered" evidence="11">
    <location>
        <begin position="286"/>
        <end position="313"/>
    </location>
</feature>
<dbReference type="Pfam" id="PF00590">
    <property type="entry name" value="TP_methylase"/>
    <property type="match status" value="1"/>
</dbReference>